<evidence type="ECO:0008006" key="4">
    <source>
        <dbReference type="Google" id="ProtNLM"/>
    </source>
</evidence>
<feature type="transmembrane region" description="Helical" evidence="1">
    <location>
        <begin position="156"/>
        <end position="177"/>
    </location>
</feature>
<dbReference type="RefSeq" id="WP_069445136.1">
    <property type="nucleotide sequence ID" value="NZ_LPWE01000013.1"/>
</dbReference>
<evidence type="ECO:0000256" key="1">
    <source>
        <dbReference type="SAM" id="Phobius"/>
    </source>
</evidence>
<feature type="transmembrane region" description="Helical" evidence="1">
    <location>
        <begin position="215"/>
        <end position="239"/>
    </location>
</feature>
<feature type="transmembrane region" description="Helical" evidence="1">
    <location>
        <begin position="419"/>
        <end position="438"/>
    </location>
</feature>
<gene>
    <name evidence="2" type="ORF">AUC70_09005</name>
</gene>
<dbReference type="STRING" id="1774970.AUC70_09005"/>
<feature type="transmembrane region" description="Helical" evidence="1">
    <location>
        <begin position="478"/>
        <end position="500"/>
    </location>
</feature>
<feature type="transmembrane region" description="Helical" evidence="1">
    <location>
        <begin position="447"/>
        <end position="466"/>
    </location>
</feature>
<protein>
    <recommendedName>
        <fullName evidence="4">Peptidase</fullName>
    </recommendedName>
</protein>
<comment type="caution">
    <text evidence="2">The sequence shown here is derived from an EMBL/GenBank/DDBJ whole genome shotgun (WGS) entry which is preliminary data.</text>
</comment>
<keyword evidence="1" id="KW-0812">Transmembrane</keyword>
<keyword evidence="3" id="KW-1185">Reference proteome</keyword>
<dbReference type="Pfam" id="PF03929">
    <property type="entry name" value="PepSY_TM"/>
    <property type="match status" value="1"/>
</dbReference>
<keyword evidence="1" id="KW-1133">Transmembrane helix</keyword>
<keyword evidence="1" id="KW-0472">Membrane</keyword>
<dbReference type="PANTHER" id="PTHR34219">
    <property type="entry name" value="IRON-REGULATED INNER MEMBRANE PROTEIN-RELATED"/>
    <property type="match status" value="1"/>
</dbReference>
<evidence type="ECO:0000313" key="3">
    <source>
        <dbReference type="Proteomes" id="UP000094172"/>
    </source>
</evidence>
<dbReference type="PANTHER" id="PTHR34219:SF3">
    <property type="entry name" value="BLL7967 PROTEIN"/>
    <property type="match status" value="1"/>
</dbReference>
<dbReference type="EMBL" id="LPWE01000013">
    <property type="protein sequence ID" value="ODR93780.1"/>
    <property type="molecule type" value="Genomic_DNA"/>
</dbReference>
<dbReference type="AlphaFoldDB" id="A0A1E3VJR3"/>
<sequence>MTDTSSSNNAPRKKNWLSPDFVRAMLAGHSALGLAFAALIYIVCLSGTLAVFVLEFKRWEQPNAPLVATEPAPAALEAAMRAAYGRAKMGSKVPDLFLAWDGSRTLHFDVSFHDHESSAQGEWLANEQGRIVDKAHAPWSEFLAKLHIHLHLPQTYGLFIVGLTGVALLSSLISGVLSHPRIFRDAFSFRLGGSRRLQDADLHNRLGVWGLPFHIAVSLTGALLGLSVLVIGVLALAAYEGDSEKAFAVLIGPQAGKDHKLAPLPDLDAMISHVRKEHPEAEFRSVHVEHAGTAGQMTHLSMQTPGHLSSANPYYFDGSGDLVGDGGLERGSVGQQILGALHPIHFGWFGGTLVKIAYGLLGLALTIVTHTGVTIWLHRKREKGNPEPFWERIWAALAWSQPFALAATALVVLAVASNLALTTYLVCFGLALVIGYFAPGESACARILRLLTGLTLCAVAAAHIATFRSEGMADPVSWIIDGLLAGCGLILMAGVLIPLAKKQLPGRMLRKPTFPSL</sequence>
<name>A0A1E3VJR3_9HYPH</name>
<organism evidence="2 3">
    <name type="scientific">Methyloceanibacter stevinii</name>
    <dbReference type="NCBI Taxonomy" id="1774970"/>
    <lineage>
        <taxon>Bacteria</taxon>
        <taxon>Pseudomonadati</taxon>
        <taxon>Pseudomonadota</taxon>
        <taxon>Alphaproteobacteria</taxon>
        <taxon>Hyphomicrobiales</taxon>
        <taxon>Hyphomicrobiaceae</taxon>
        <taxon>Methyloceanibacter</taxon>
    </lineage>
</organism>
<proteinExistence type="predicted"/>
<reference evidence="2 3" key="1">
    <citation type="journal article" date="2016" name="Environ. Microbiol.">
        <title>New Methyloceanibacter diversity from North Sea sediments includes methanotroph containing solely the soluble methane monooxygenase.</title>
        <authorList>
            <person name="Vekeman B."/>
            <person name="Kerckhof F.M."/>
            <person name="Cremers G."/>
            <person name="de Vos P."/>
            <person name="Vandamme P."/>
            <person name="Boon N."/>
            <person name="Op den Camp H.J."/>
            <person name="Heylen K."/>
        </authorList>
    </citation>
    <scope>NUCLEOTIDE SEQUENCE [LARGE SCALE GENOMIC DNA]</scope>
    <source>
        <strain evidence="2 3">R-67176</strain>
    </source>
</reference>
<dbReference type="Proteomes" id="UP000094172">
    <property type="component" value="Unassembled WGS sequence"/>
</dbReference>
<feature type="transmembrane region" description="Helical" evidence="1">
    <location>
        <begin position="356"/>
        <end position="377"/>
    </location>
</feature>
<evidence type="ECO:0000313" key="2">
    <source>
        <dbReference type="EMBL" id="ODR93780.1"/>
    </source>
</evidence>
<feature type="transmembrane region" description="Helical" evidence="1">
    <location>
        <begin position="21"/>
        <end position="54"/>
    </location>
</feature>
<dbReference type="InterPro" id="IPR005625">
    <property type="entry name" value="PepSY-ass_TM"/>
</dbReference>
<accession>A0A1E3VJR3</accession>